<dbReference type="InParanoid" id="H2ZNV3"/>
<accession>H2ZNV3</accession>
<evidence type="ECO:0000256" key="3">
    <source>
        <dbReference type="ARBA" id="ARBA00022448"/>
    </source>
</evidence>
<dbReference type="PANTHER" id="PTHR12388">
    <property type="entry name" value="MITOCHONDRIA ASSOCIATED GRANULOCYTE MACROPHAGE CSF SIGNALING MOLECULE"/>
    <property type="match status" value="1"/>
</dbReference>
<evidence type="ECO:0008006" key="11">
    <source>
        <dbReference type="Google" id="ProtNLM"/>
    </source>
</evidence>
<reference evidence="10" key="1">
    <citation type="submission" date="2003-08" db="EMBL/GenBank/DDBJ databases">
        <authorList>
            <person name="Birren B."/>
            <person name="Nusbaum C."/>
            <person name="Abebe A."/>
            <person name="Abouelleil A."/>
            <person name="Adekoya E."/>
            <person name="Ait-zahra M."/>
            <person name="Allen N."/>
            <person name="Allen T."/>
            <person name="An P."/>
            <person name="Anderson M."/>
            <person name="Anderson S."/>
            <person name="Arachchi H."/>
            <person name="Armbruster J."/>
            <person name="Bachantsang P."/>
            <person name="Baldwin J."/>
            <person name="Barry A."/>
            <person name="Bayul T."/>
            <person name="Blitshsteyn B."/>
            <person name="Bloom T."/>
            <person name="Blye J."/>
            <person name="Boguslavskiy L."/>
            <person name="Borowsky M."/>
            <person name="Boukhgalter B."/>
            <person name="Brunache A."/>
            <person name="Butler J."/>
            <person name="Calixte N."/>
            <person name="Calvo S."/>
            <person name="Camarata J."/>
            <person name="Campo K."/>
            <person name="Chang J."/>
            <person name="Cheshatsang Y."/>
            <person name="Citroen M."/>
            <person name="Collymore A."/>
            <person name="Considine T."/>
            <person name="Cook A."/>
            <person name="Cooke P."/>
            <person name="Corum B."/>
            <person name="Cuomo C."/>
            <person name="David R."/>
            <person name="Dawoe T."/>
            <person name="Degray S."/>
            <person name="Dodge S."/>
            <person name="Dooley K."/>
            <person name="Dorje P."/>
            <person name="Dorjee K."/>
            <person name="Dorris L."/>
            <person name="Duffey N."/>
            <person name="Dupes A."/>
            <person name="Elkins T."/>
            <person name="Engels R."/>
            <person name="Erickson J."/>
            <person name="Farina A."/>
            <person name="Faro S."/>
            <person name="Ferreira P."/>
            <person name="Fischer H."/>
            <person name="Fitzgerald M."/>
            <person name="Foley K."/>
            <person name="Gage D."/>
            <person name="Galagan J."/>
            <person name="Gearin G."/>
            <person name="Gnerre S."/>
            <person name="Gnirke A."/>
            <person name="Goyette A."/>
            <person name="Graham J."/>
            <person name="Grandbois E."/>
            <person name="Gyaltsen K."/>
            <person name="Hafez N."/>
            <person name="Hagopian D."/>
            <person name="Hagos B."/>
            <person name="Hall J."/>
            <person name="Hatcher B."/>
            <person name="Heller A."/>
            <person name="Higgins H."/>
            <person name="Honan T."/>
            <person name="Horn A."/>
            <person name="Houde N."/>
            <person name="Hughes L."/>
            <person name="Hulme W."/>
            <person name="Husby E."/>
            <person name="Iliev I."/>
            <person name="Jaffe D."/>
            <person name="Jones C."/>
            <person name="Kamal M."/>
            <person name="Kamat A."/>
            <person name="Kamvysselis M."/>
            <person name="Karlsson E."/>
            <person name="Kells C."/>
            <person name="Kieu A."/>
            <person name="Kisner P."/>
            <person name="Kodira C."/>
            <person name="Kulbokas E."/>
            <person name="Labutti K."/>
            <person name="Lama D."/>
            <person name="Landers T."/>
            <person name="Leger J."/>
            <person name="Levine S."/>
            <person name="Lewis D."/>
            <person name="Lewis T."/>
            <person name="Lindblad-toh K."/>
            <person name="Liu X."/>
            <person name="Lokyitsang T."/>
            <person name="Lokyitsang Y."/>
            <person name="Lucien O."/>
            <person name="Lui A."/>
            <person name="Ma L.J."/>
            <person name="Mabbitt R."/>
            <person name="Macdonald J."/>
            <person name="Maclean C."/>
            <person name="Major J."/>
            <person name="Manning J."/>
            <person name="Marabella R."/>
            <person name="Maru K."/>
            <person name="Matthews C."/>
            <person name="Mauceli E."/>
            <person name="Mccarthy M."/>
            <person name="Mcdonough S."/>
            <person name="Mcghee T."/>
            <person name="Meldrim J."/>
            <person name="Meneus L."/>
            <person name="Mesirov J."/>
            <person name="Mihalev A."/>
            <person name="Mihova T."/>
            <person name="Mikkelsen T."/>
            <person name="Mlenga V."/>
            <person name="Moru K."/>
            <person name="Mozes J."/>
            <person name="Mulrain L."/>
            <person name="Munson G."/>
            <person name="Naylor J."/>
            <person name="Newes C."/>
            <person name="Nguyen C."/>
            <person name="Nguyen N."/>
            <person name="Nguyen T."/>
            <person name="Nicol R."/>
            <person name="Nielsen C."/>
            <person name="Nizzari M."/>
            <person name="Norbu C."/>
            <person name="Norbu N."/>
            <person name="O'donnell P."/>
            <person name="Okoawo O."/>
            <person name="O'leary S."/>
            <person name="Omotosho B."/>
            <person name="O'neill K."/>
            <person name="Osman S."/>
            <person name="Parker S."/>
            <person name="Perrin D."/>
            <person name="Phunkhang P."/>
            <person name="Piqani B."/>
            <person name="Purcell S."/>
            <person name="Rachupka T."/>
            <person name="Ramasamy U."/>
            <person name="Rameau R."/>
            <person name="Ray V."/>
            <person name="Raymond C."/>
            <person name="Retta R."/>
            <person name="Richardson S."/>
            <person name="Rise C."/>
            <person name="Rodriguez J."/>
            <person name="Rogers J."/>
            <person name="Rogov P."/>
            <person name="Rutman M."/>
            <person name="Schupbach R."/>
            <person name="Seaman C."/>
            <person name="Settipalli S."/>
            <person name="Sharpe T."/>
            <person name="Sheridan J."/>
            <person name="Sherpa N."/>
            <person name="Shi J."/>
            <person name="Smirnov S."/>
            <person name="Smith C."/>
            <person name="Sougnez C."/>
            <person name="Spencer B."/>
            <person name="Stalker J."/>
            <person name="Stange-thomann N."/>
            <person name="Stavropoulos S."/>
            <person name="Stetson K."/>
            <person name="Stone C."/>
            <person name="Stone S."/>
            <person name="Stubbs M."/>
            <person name="Talamas J."/>
            <person name="Tchuinga P."/>
            <person name="Tenzing P."/>
            <person name="Tesfaye S."/>
            <person name="Theodore J."/>
            <person name="Thoulutsang Y."/>
            <person name="Topham K."/>
            <person name="Towey S."/>
            <person name="Tsamla T."/>
            <person name="Tsomo N."/>
            <person name="Vallee D."/>
            <person name="Vassiliev H."/>
            <person name="Venkataraman V."/>
            <person name="Vinson J."/>
            <person name="Vo A."/>
            <person name="Wade C."/>
            <person name="Wang S."/>
            <person name="Wangchuk T."/>
            <person name="Wangdi T."/>
            <person name="Whittaker C."/>
            <person name="Wilkinson J."/>
            <person name="Wu Y."/>
            <person name="Wyman D."/>
            <person name="Yadav S."/>
            <person name="Yang S."/>
            <person name="Yang X."/>
            <person name="Yeager S."/>
            <person name="Yee E."/>
            <person name="Young G."/>
            <person name="Zainoun J."/>
            <person name="Zembeck L."/>
            <person name="Zimmer A."/>
            <person name="Zody M."/>
            <person name="Lander E."/>
        </authorList>
    </citation>
    <scope>NUCLEOTIDE SEQUENCE [LARGE SCALE GENOMIC DNA]</scope>
</reference>
<dbReference type="Ensembl" id="ENSCSAVT00000019477.1">
    <property type="protein sequence ID" value="ENSCSAVP00000019269.1"/>
    <property type="gene ID" value="ENSCSAVG00000011312.1"/>
</dbReference>
<keyword evidence="4" id="KW-0999">Mitochondrion inner membrane</keyword>
<dbReference type="FunFam" id="1.10.287.110:FF:000006">
    <property type="entry name" value="Import inner membrane translocase subunit TIM16"/>
    <property type="match status" value="1"/>
</dbReference>
<reference evidence="9" key="3">
    <citation type="submission" date="2025-09" db="UniProtKB">
        <authorList>
            <consortium name="Ensembl"/>
        </authorList>
    </citation>
    <scope>IDENTIFICATION</scope>
</reference>
<evidence type="ECO:0000256" key="7">
    <source>
        <dbReference type="ARBA" id="ARBA00023128"/>
    </source>
</evidence>
<evidence type="ECO:0000256" key="5">
    <source>
        <dbReference type="ARBA" id="ARBA00022927"/>
    </source>
</evidence>
<dbReference type="PANTHER" id="PTHR12388:SF0">
    <property type="entry name" value="MITOCHONDRIAL IMPORT INNER MEMBRANE TRANSLOCASE SUBUNIT TIM16"/>
    <property type="match status" value="1"/>
</dbReference>
<evidence type="ECO:0000256" key="8">
    <source>
        <dbReference type="ARBA" id="ARBA00023136"/>
    </source>
</evidence>
<dbReference type="eggNOG" id="KOG3442">
    <property type="taxonomic scope" value="Eukaryota"/>
</dbReference>
<dbReference type="InterPro" id="IPR036869">
    <property type="entry name" value="J_dom_sf"/>
</dbReference>
<dbReference type="Proteomes" id="UP000007875">
    <property type="component" value="Unassembled WGS sequence"/>
</dbReference>
<dbReference type="OMA" id="AKYLIQI"/>
<keyword evidence="10" id="KW-1185">Reference proteome</keyword>
<dbReference type="GeneTree" id="ENSGT00390000012037"/>
<proteinExistence type="inferred from homology"/>
<keyword evidence="6" id="KW-0811">Translocation</keyword>
<sequence length="132" mass="14090">MANNLVRIIIAGAQVVGRAFTRAVRKEFAASQQAANKAGGGEQGVGSAAQSSLLGMSLDEATQILNVSDFKSKEAVDKNFEHLMKVNDKAAGGSFYLQSKVYRAKERIDAENVLLSKPKNSKNDINSSKADS</sequence>
<dbReference type="Gene3D" id="1.10.287.110">
    <property type="entry name" value="DnaJ domain"/>
    <property type="match status" value="1"/>
</dbReference>
<name>H2ZNV3_CIOSA</name>
<comment type="similarity">
    <text evidence="2">Belongs to the TIM16/PAM16 family.</text>
</comment>
<dbReference type="Pfam" id="PF03656">
    <property type="entry name" value="Pam16"/>
    <property type="match status" value="1"/>
</dbReference>
<keyword evidence="5" id="KW-0653">Protein transport</keyword>
<keyword evidence="8" id="KW-0472">Membrane</keyword>
<dbReference type="GO" id="GO:0030150">
    <property type="term" value="P:protein import into mitochondrial matrix"/>
    <property type="evidence" value="ECO:0007669"/>
    <property type="project" value="InterPro"/>
</dbReference>
<dbReference type="STRING" id="51511.ENSCSAVP00000019269"/>
<evidence type="ECO:0000313" key="9">
    <source>
        <dbReference type="Ensembl" id="ENSCSAVP00000019269.1"/>
    </source>
</evidence>
<evidence type="ECO:0000256" key="6">
    <source>
        <dbReference type="ARBA" id="ARBA00023010"/>
    </source>
</evidence>
<evidence type="ECO:0000313" key="10">
    <source>
        <dbReference type="Proteomes" id="UP000007875"/>
    </source>
</evidence>
<evidence type="ECO:0000256" key="2">
    <source>
        <dbReference type="ARBA" id="ARBA00008817"/>
    </source>
</evidence>
<dbReference type="FunCoup" id="H2ZNV3">
    <property type="interactions" value="37"/>
</dbReference>
<dbReference type="AlphaFoldDB" id="H2ZNV3"/>
<organism evidence="9 10">
    <name type="scientific">Ciona savignyi</name>
    <name type="common">Pacific transparent sea squirt</name>
    <dbReference type="NCBI Taxonomy" id="51511"/>
    <lineage>
        <taxon>Eukaryota</taxon>
        <taxon>Metazoa</taxon>
        <taxon>Chordata</taxon>
        <taxon>Tunicata</taxon>
        <taxon>Ascidiacea</taxon>
        <taxon>Phlebobranchia</taxon>
        <taxon>Cionidae</taxon>
        <taxon>Ciona</taxon>
    </lineage>
</organism>
<keyword evidence="3" id="KW-0813">Transport</keyword>
<evidence type="ECO:0000256" key="4">
    <source>
        <dbReference type="ARBA" id="ARBA00022792"/>
    </source>
</evidence>
<keyword evidence="7" id="KW-0496">Mitochondrion</keyword>
<dbReference type="HOGENOM" id="CLU_101461_3_0_1"/>
<dbReference type="GO" id="GO:0001405">
    <property type="term" value="C:PAM complex, Tim23 associated import motor"/>
    <property type="evidence" value="ECO:0007669"/>
    <property type="project" value="UniProtKB-ARBA"/>
</dbReference>
<protein>
    <recommendedName>
        <fullName evidence="11">Mitochondrial import inner membrane translocase subunit TIM16</fullName>
    </recommendedName>
</protein>
<reference evidence="9" key="2">
    <citation type="submission" date="2025-08" db="UniProtKB">
        <authorList>
            <consortium name="Ensembl"/>
        </authorList>
    </citation>
    <scope>IDENTIFICATION</scope>
</reference>
<dbReference type="InterPro" id="IPR005341">
    <property type="entry name" value="Tim16"/>
</dbReference>
<comment type="subcellular location">
    <subcellularLocation>
        <location evidence="1">Mitochondrion inner membrane</location>
        <topology evidence="1">Peripheral membrane protein</topology>
    </subcellularLocation>
</comment>
<evidence type="ECO:0000256" key="1">
    <source>
        <dbReference type="ARBA" id="ARBA00004637"/>
    </source>
</evidence>